<keyword evidence="2 6" id="KW-0812">Transmembrane</keyword>
<evidence type="ECO:0000256" key="6">
    <source>
        <dbReference type="SAM" id="Phobius"/>
    </source>
</evidence>
<evidence type="ECO:0000256" key="1">
    <source>
        <dbReference type="ARBA" id="ARBA00004370"/>
    </source>
</evidence>
<dbReference type="Proteomes" id="UP000250235">
    <property type="component" value="Unassembled WGS sequence"/>
</dbReference>
<dbReference type="PROSITE" id="PS51469">
    <property type="entry name" value="SUN"/>
    <property type="match status" value="1"/>
</dbReference>
<dbReference type="GO" id="GO:0005635">
    <property type="term" value="C:nuclear envelope"/>
    <property type="evidence" value="ECO:0007669"/>
    <property type="project" value="TreeGrafter"/>
</dbReference>
<dbReference type="EMBL" id="KV016723">
    <property type="protein sequence ID" value="KZV19291.1"/>
    <property type="molecule type" value="Genomic_DNA"/>
</dbReference>
<evidence type="ECO:0000256" key="3">
    <source>
        <dbReference type="ARBA" id="ARBA00022989"/>
    </source>
</evidence>
<keyword evidence="3 6" id="KW-1133">Transmembrane helix</keyword>
<dbReference type="Gene3D" id="2.60.120.260">
    <property type="entry name" value="Galactose-binding domain-like"/>
    <property type="match status" value="1"/>
</dbReference>
<dbReference type="InterPro" id="IPR045119">
    <property type="entry name" value="SUN1-5"/>
</dbReference>
<dbReference type="InterPro" id="IPR012919">
    <property type="entry name" value="SUN_dom"/>
</dbReference>
<feature type="transmembrane region" description="Helical" evidence="6">
    <location>
        <begin position="81"/>
        <end position="102"/>
    </location>
</feature>
<dbReference type="PANTHER" id="PTHR12911:SF8">
    <property type="entry name" value="KLAROID PROTEIN-RELATED"/>
    <property type="match status" value="1"/>
</dbReference>
<evidence type="ECO:0000256" key="5">
    <source>
        <dbReference type="SAM" id="MobiDB-lite"/>
    </source>
</evidence>
<dbReference type="AlphaFoldDB" id="A0A2Z7ACE1"/>
<dbReference type="OrthoDB" id="342281at2759"/>
<keyword evidence="4 6" id="KW-0472">Membrane</keyword>
<evidence type="ECO:0000256" key="4">
    <source>
        <dbReference type="ARBA" id="ARBA00023136"/>
    </source>
</evidence>
<evidence type="ECO:0000256" key="2">
    <source>
        <dbReference type="ARBA" id="ARBA00022692"/>
    </source>
</evidence>
<feature type="compositionally biased region" description="Polar residues" evidence="5">
    <location>
        <begin position="1"/>
        <end position="14"/>
    </location>
</feature>
<reference evidence="8 9" key="1">
    <citation type="journal article" date="2015" name="Proc. Natl. Acad. Sci. U.S.A.">
        <title>The resurrection genome of Boea hygrometrica: A blueprint for survival of dehydration.</title>
        <authorList>
            <person name="Xiao L."/>
            <person name="Yang G."/>
            <person name="Zhang L."/>
            <person name="Yang X."/>
            <person name="Zhao S."/>
            <person name="Ji Z."/>
            <person name="Zhou Q."/>
            <person name="Hu M."/>
            <person name="Wang Y."/>
            <person name="Chen M."/>
            <person name="Xu Y."/>
            <person name="Jin H."/>
            <person name="Xiao X."/>
            <person name="Hu G."/>
            <person name="Bao F."/>
            <person name="Hu Y."/>
            <person name="Wan P."/>
            <person name="Li L."/>
            <person name="Deng X."/>
            <person name="Kuang T."/>
            <person name="Xiang C."/>
            <person name="Zhu J.K."/>
            <person name="Oliver M.J."/>
            <person name="He Y."/>
        </authorList>
    </citation>
    <scope>NUCLEOTIDE SEQUENCE [LARGE SCALE GENOMIC DNA]</scope>
    <source>
        <strain evidence="9">cv. XS01</strain>
    </source>
</reference>
<evidence type="ECO:0000313" key="9">
    <source>
        <dbReference type="Proteomes" id="UP000250235"/>
    </source>
</evidence>
<dbReference type="GO" id="GO:0043495">
    <property type="term" value="F:protein-membrane adaptor activity"/>
    <property type="evidence" value="ECO:0007669"/>
    <property type="project" value="TreeGrafter"/>
</dbReference>
<keyword evidence="9" id="KW-1185">Reference proteome</keyword>
<dbReference type="GO" id="GO:0016020">
    <property type="term" value="C:membrane"/>
    <property type="evidence" value="ECO:0007669"/>
    <property type="project" value="UniProtKB-SubCell"/>
</dbReference>
<proteinExistence type="predicted"/>
<protein>
    <submittedName>
        <fullName evidence="8">SUN domain-containing protein 2-like</fullName>
    </submittedName>
</protein>
<organism evidence="8 9">
    <name type="scientific">Dorcoceras hygrometricum</name>
    <dbReference type="NCBI Taxonomy" id="472368"/>
    <lineage>
        <taxon>Eukaryota</taxon>
        <taxon>Viridiplantae</taxon>
        <taxon>Streptophyta</taxon>
        <taxon>Embryophyta</taxon>
        <taxon>Tracheophyta</taxon>
        <taxon>Spermatophyta</taxon>
        <taxon>Magnoliopsida</taxon>
        <taxon>eudicotyledons</taxon>
        <taxon>Gunneridae</taxon>
        <taxon>Pentapetalae</taxon>
        <taxon>asterids</taxon>
        <taxon>lamiids</taxon>
        <taxon>Lamiales</taxon>
        <taxon>Gesneriaceae</taxon>
        <taxon>Didymocarpoideae</taxon>
        <taxon>Trichosporeae</taxon>
        <taxon>Loxocarpinae</taxon>
        <taxon>Dorcoceras</taxon>
    </lineage>
</organism>
<name>A0A2Z7ACE1_9LAMI</name>
<dbReference type="Pfam" id="PF07738">
    <property type="entry name" value="Sad1_UNC"/>
    <property type="match status" value="1"/>
</dbReference>
<feature type="domain" description="SUN" evidence="7">
    <location>
        <begin position="253"/>
        <end position="428"/>
    </location>
</feature>
<sequence>MAGSNVSTSNQLSTARRRALYKDPMTPVSGLPPAATGISGSDAVRLTAVDSDLAIQRDSRRNPQTQSRKSTPARRSSKPRWITVMSILTKNIALLVVILGLVQISRWAVLNSDRNAEGFEVISGDFEGKFAEVQRFVKTTLKAMQVQVDAIDRKIEDGVGSVREEFGKRMEKNEEEVGLKLKALDVRNDAFEKFIDGFRAKSLLSKEEFGEFFQEFIKSKNNGISTDVGLDEIKEFAREIVEKEIEKHAADGLGMVDYALASGGGRVIKHSEAYGVGKIGGFITRNKVAAEPQKMLMPSFGEPGHCFPLKGDKGFVVIQLKTAIVPEAVTLEHVAKSVAYDRSSAPKNCRVSGWLADQESSDTSLEGQKMFLLSEFTYDLEKSNAQTFKVLDSVKSTVVNTVRLDFESNHGSASYTCIYRLRVHGHEVNSLPQP</sequence>
<accession>A0A2Z7ACE1</accession>
<comment type="subcellular location">
    <subcellularLocation>
        <location evidence="1">Membrane</location>
    </subcellularLocation>
</comment>
<dbReference type="PANTHER" id="PTHR12911">
    <property type="entry name" value="SAD1/UNC-84-LIKE PROTEIN-RELATED"/>
    <property type="match status" value="1"/>
</dbReference>
<gene>
    <name evidence="8" type="ORF">F511_27773</name>
</gene>
<feature type="region of interest" description="Disordered" evidence="5">
    <location>
        <begin position="1"/>
        <end position="36"/>
    </location>
</feature>
<evidence type="ECO:0000313" key="8">
    <source>
        <dbReference type="EMBL" id="KZV19291.1"/>
    </source>
</evidence>
<feature type="region of interest" description="Disordered" evidence="5">
    <location>
        <begin position="55"/>
        <end position="77"/>
    </location>
</feature>
<evidence type="ECO:0000259" key="7">
    <source>
        <dbReference type="PROSITE" id="PS51469"/>
    </source>
</evidence>